<proteinExistence type="predicted"/>
<dbReference type="InterPro" id="IPR007110">
    <property type="entry name" value="Ig-like_dom"/>
</dbReference>
<evidence type="ECO:0000259" key="1">
    <source>
        <dbReference type="PROSITE" id="PS50835"/>
    </source>
</evidence>
<protein>
    <recommendedName>
        <fullName evidence="1">Ig-like domain-containing protein</fullName>
    </recommendedName>
</protein>
<reference evidence="2" key="2">
    <citation type="submission" date="2025-08" db="UniProtKB">
        <authorList>
            <consortium name="Ensembl"/>
        </authorList>
    </citation>
    <scope>IDENTIFICATION</scope>
</reference>
<dbReference type="InterPro" id="IPR013783">
    <property type="entry name" value="Ig-like_fold"/>
</dbReference>
<reference evidence="2" key="1">
    <citation type="submission" date="2020-07" db="EMBL/GenBank/DDBJ databases">
        <title>A long reads based de novo assembly of the rainbow trout Arlee double haploid line genome.</title>
        <authorList>
            <person name="Gao G."/>
            <person name="Palti Y."/>
        </authorList>
    </citation>
    <scope>NUCLEOTIDE SEQUENCE [LARGE SCALE GENOMIC DNA]</scope>
</reference>
<dbReference type="PANTHER" id="PTHR46013:SF4">
    <property type="entry name" value="B-CELL RECEPTOR CD22-RELATED"/>
    <property type="match status" value="1"/>
</dbReference>
<keyword evidence="3" id="KW-1185">Reference proteome</keyword>
<dbReference type="Ensembl" id="ENSOMYT00000162401.1">
    <property type="protein sequence ID" value="ENSOMYP00000136463.1"/>
    <property type="gene ID" value="ENSOMYG00000072675.1"/>
</dbReference>
<name>A0A8K9XN30_ONCMY</name>
<dbReference type="AlphaFoldDB" id="A0A8K9XN30"/>
<dbReference type="PROSITE" id="PS50835">
    <property type="entry name" value="IG_LIKE"/>
    <property type="match status" value="2"/>
</dbReference>
<feature type="domain" description="Ig-like" evidence="1">
    <location>
        <begin position="34"/>
        <end position="85"/>
    </location>
</feature>
<evidence type="ECO:0000313" key="3">
    <source>
        <dbReference type="Proteomes" id="UP000694395"/>
    </source>
</evidence>
<organism evidence="2 3">
    <name type="scientific">Oncorhynchus mykiss</name>
    <name type="common">Rainbow trout</name>
    <name type="synonym">Salmo gairdneri</name>
    <dbReference type="NCBI Taxonomy" id="8022"/>
    <lineage>
        <taxon>Eukaryota</taxon>
        <taxon>Metazoa</taxon>
        <taxon>Chordata</taxon>
        <taxon>Craniata</taxon>
        <taxon>Vertebrata</taxon>
        <taxon>Euteleostomi</taxon>
        <taxon>Actinopterygii</taxon>
        <taxon>Neopterygii</taxon>
        <taxon>Teleostei</taxon>
        <taxon>Protacanthopterygii</taxon>
        <taxon>Salmoniformes</taxon>
        <taxon>Salmonidae</taxon>
        <taxon>Salmoninae</taxon>
        <taxon>Oncorhynchus</taxon>
    </lineage>
</organism>
<dbReference type="SMART" id="SM00409">
    <property type="entry name" value="IG"/>
    <property type="match status" value="2"/>
</dbReference>
<feature type="domain" description="Ig-like" evidence="1">
    <location>
        <begin position="182"/>
        <end position="271"/>
    </location>
</feature>
<dbReference type="Pfam" id="PF24518">
    <property type="entry name" value="Ig_CD22"/>
    <property type="match status" value="1"/>
</dbReference>
<dbReference type="InterPro" id="IPR056386">
    <property type="entry name" value="Ig_CD22"/>
</dbReference>
<dbReference type="Gene3D" id="2.60.40.10">
    <property type="entry name" value="Immunoglobulins"/>
    <property type="match status" value="4"/>
</dbReference>
<sequence length="275" mass="30979">VQVQIYNRSDWREIYWQSWSQSVCHRSSGKVTGGHQDKTLTCITTCTLTDNPTYIWYKNGHKVKEDTSSLYSDSFSDADSYSCAVKGHEDLHSPAVCQKCWSVTYTHQNICALKGSTVNISCSYTYPSNHEIKAAFWFTKRESYLGDKESDCTLRITDLRLRDSAGYMFRFIISGEKFSGSPVSLTVTDVVLEMDPTSVSERENVTLTCRTNCTLDPITVYSWFKNGQPIPNSNTSSPVYILFSVSSEDTGRFSCAVEGHEDLPSAEETLTVRCK</sequence>
<dbReference type="Proteomes" id="UP000694395">
    <property type="component" value="Chromosome 13"/>
</dbReference>
<dbReference type="SUPFAM" id="SSF48726">
    <property type="entry name" value="Immunoglobulin"/>
    <property type="match status" value="3"/>
</dbReference>
<dbReference type="InterPro" id="IPR036179">
    <property type="entry name" value="Ig-like_dom_sf"/>
</dbReference>
<evidence type="ECO:0000313" key="2">
    <source>
        <dbReference type="Ensembl" id="ENSOMYP00000136463.1"/>
    </source>
</evidence>
<reference evidence="2" key="3">
    <citation type="submission" date="2025-09" db="UniProtKB">
        <authorList>
            <consortium name="Ensembl"/>
        </authorList>
    </citation>
    <scope>IDENTIFICATION</scope>
</reference>
<dbReference type="InterPro" id="IPR003599">
    <property type="entry name" value="Ig_sub"/>
</dbReference>
<dbReference type="GeneTree" id="ENSGT01090000260183"/>
<dbReference type="PANTHER" id="PTHR46013">
    <property type="entry name" value="VASCULAR CELL ADHESION MOLECULE 1"/>
    <property type="match status" value="1"/>
</dbReference>
<accession>A0A8K9XN30</accession>
<dbReference type="Pfam" id="PF13895">
    <property type="entry name" value="Ig_2"/>
    <property type="match status" value="1"/>
</dbReference>